<evidence type="ECO:0000256" key="3">
    <source>
        <dbReference type="ARBA" id="ARBA00022679"/>
    </source>
</evidence>
<dbReference type="Pfam" id="PF02817">
    <property type="entry name" value="E3_binding"/>
    <property type="match status" value="2"/>
</dbReference>
<feature type="domain" description="Peripheral subunit-binding (PSBD)" evidence="9">
    <location>
        <begin position="122"/>
        <end position="159"/>
    </location>
</feature>
<feature type="region of interest" description="Disordered" evidence="7">
    <location>
        <begin position="83"/>
        <end position="120"/>
    </location>
</feature>
<dbReference type="EMBL" id="BAAABY010000009">
    <property type="protein sequence ID" value="GAA0448614.1"/>
    <property type="molecule type" value="Genomic_DNA"/>
</dbReference>
<dbReference type="SUPFAM" id="SSF51230">
    <property type="entry name" value="Single hybrid motif"/>
    <property type="match status" value="1"/>
</dbReference>
<dbReference type="InterPro" id="IPR003016">
    <property type="entry name" value="2-oxoA_DH_lipoyl-BS"/>
</dbReference>
<evidence type="ECO:0000256" key="6">
    <source>
        <dbReference type="RuleBase" id="RU003423"/>
    </source>
</evidence>
<dbReference type="Gene3D" id="3.30.559.10">
    <property type="entry name" value="Chloramphenicol acetyltransferase-like domain"/>
    <property type="match status" value="1"/>
</dbReference>
<reference evidence="11" key="1">
    <citation type="journal article" date="2019" name="Int. J. Syst. Evol. Microbiol.">
        <title>The Global Catalogue of Microorganisms (GCM) 10K type strain sequencing project: providing services to taxonomists for standard genome sequencing and annotation.</title>
        <authorList>
            <consortium name="The Broad Institute Genomics Platform"/>
            <consortium name="The Broad Institute Genome Sequencing Center for Infectious Disease"/>
            <person name="Wu L."/>
            <person name="Ma J."/>
        </authorList>
    </citation>
    <scope>NUCLEOTIDE SEQUENCE [LARGE SCALE GENOMIC DNA]</scope>
    <source>
        <strain evidence="11">JCM 4805</strain>
    </source>
</reference>
<dbReference type="RefSeq" id="WP_346093411.1">
    <property type="nucleotide sequence ID" value="NZ_BAAABY010000009.1"/>
</dbReference>
<dbReference type="InterPro" id="IPR050743">
    <property type="entry name" value="2-oxoacid_DH_E2_comp"/>
</dbReference>
<sequence length="465" mass="48656">MGEFRMPALGADMEQGTLTEWLVHPGDHVSKGDPVAVIETAKSDIEVECFEDGVVSALLAEPGTVLPVGAPLALITSEAETGAVPPVADERAVPRSDEPTASPEPPVAPDILKPALPPADTVTSPLVRHLAQDKHVDLATVRGTGRGGRITRHDVERAAAPPVRIRATPMARRLASEAGIDLAAVTGTGDAGAVRGADVRGWAAAHPAPDGRRETAGHVPKAATAAPHRATSGPATDGPGARDQRRETMRSAIAALMARSQREIPHYYLSRTVDLARATAWLNAHNRDCPVSRRLLPACLLLKAAARGAREVPELNGHWTDGRFHPADTVRLGVAIAVRGGGLVAPVLVDADEDTLPHLMSRLKDLANRARSGRLKSSETGAPTITVTSIGDRGADAVYGVIHPPQVALVGFGAIQDRPCAVDGLLGIRPTVIATLAGDHRASDGATGARYLAAVERLLQQPEEL</sequence>
<feature type="domain" description="Lipoyl-binding" evidence="8">
    <location>
        <begin position="1"/>
        <end position="76"/>
    </location>
</feature>
<dbReference type="SUPFAM" id="SSF47005">
    <property type="entry name" value="Peripheral subunit-binding domain of 2-oxo acid dehydrogenase complex"/>
    <property type="match status" value="2"/>
</dbReference>
<evidence type="ECO:0000256" key="1">
    <source>
        <dbReference type="ARBA" id="ARBA00001938"/>
    </source>
</evidence>
<dbReference type="PANTHER" id="PTHR43178">
    <property type="entry name" value="DIHYDROLIPOAMIDE ACETYLTRANSFERASE COMPONENT OF PYRUVATE DEHYDROGENASE COMPLEX"/>
    <property type="match status" value="1"/>
</dbReference>
<dbReference type="PANTHER" id="PTHR43178:SF5">
    <property type="entry name" value="LIPOAMIDE ACYLTRANSFERASE COMPONENT OF BRANCHED-CHAIN ALPHA-KETO ACID DEHYDROGENASE COMPLEX, MITOCHONDRIAL"/>
    <property type="match status" value="1"/>
</dbReference>
<dbReference type="SUPFAM" id="SSF52777">
    <property type="entry name" value="CoA-dependent acyltransferases"/>
    <property type="match status" value="1"/>
</dbReference>
<organism evidence="10 11">
    <name type="scientific">Streptomyces olivaceiscleroticus</name>
    <dbReference type="NCBI Taxonomy" id="68245"/>
    <lineage>
        <taxon>Bacteria</taxon>
        <taxon>Bacillati</taxon>
        <taxon>Actinomycetota</taxon>
        <taxon>Actinomycetes</taxon>
        <taxon>Kitasatosporales</taxon>
        <taxon>Streptomycetaceae</taxon>
        <taxon>Streptomyces</taxon>
    </lineage>
</organism>
<gene>
    <name evidence="10" type="ORF">GCM10010361_10760</name>
</gene>
<dbReference type="PROSITE" id="PS51826">
    <property type="entry name" value="PSBD"/>
    <property type="match status" value="2"/>
</dbReference>
<dbReference type="InterPro" id="IPR004167">
    <property type="entry name" value="PSBD"/>
</dbReference>
<dbReference type="Pfam" id="PF00364">
    <property type="entry name" value="Biotin_lipoyl"/>
    <property type="match status" value="1"/>
</dbReference>
<dbReference type="CDD" id="cd06849">
    <property type="entry name" value="lipoyl_domain"/>
    <property type="match status" value="1"/>
</dbReference>
<dbReference type="PROSITE" id="PS50968">
    <property type="entry name" value="BIOTINYL_LIPOYL"/>
    <property type="match status" value="1"/>
</dbReference>
<dbReference type="InterPro" id="IPR036625">
    <property type="entry name" value="E3-bd_dom_sf"/>
</dbReference>
<dbReference type="InterPro" id="IPR000089">
    <property type="entry name" value="Biotin_lipoyl"/>
</dbReference>
<name>A0ABP3JDL0_9ACTN</name>
<feature type="domain" description="Peripheral subunit-binding (PSBD)" evidence="9">
    <location>
        <begin position="166"/>
        <end position="203"/>
    </location>
</feature>
<dbReference type="PROSITE" id="PS00189">
    <property type="entry name" value="LIPOYL"/>
    <property type="match status" value="1"/>
</dbReference>
<keyword evidence="10" id="KW-0670">Pyruvate</keyword>
<dbReference type="InterPro" id="IPR023213">
    <property type="entry name" value="CAT-like_dom_sf"/>
</dbReference>
<accession>A0ABP3JDL0</accession>
<evidence type="ECO:0000256" key="5">
    <source>
        <dbReference type="ARBA" id="ARBA00023315"/>
    </source>
</evidence>
<feature type="compositionally biased region" description="Basic and acidic residues" evidence="7">
    <location>
        <begin position="88"/>
        <end position="98"/>
    </location>
</feature>
<keyword evidence="11" id="KW-1185">Reference proteome</keyword>
<evidence type="ECO:0000313" key="11">
    <source>
        <dbReference type="Proteomes" id="UP001500909"/>
    </source>
</evidence>
<dbReference type="EC" id="2.3.1.-" evidence="6"/>
<dbReference type="Pfam" id="PF00198">
    <property type="entry name" value="2-oxoacid_dh"/>
    <property type="match status" value="1"/>
</dbReference>
<evidence type="ECO:0000256" key="4">
    <source>
        <dbReference type="ARBA" id="ARBA00022823"/>
    </source>
</evidence>
<dbReference type="Gene3D" id="4.10.320.10">
    <property type="entry name" value="E3-binding domain"/>
    <property type="match status" value="2"/>
</dbReference>
<evidence type="ECO:0000256" key="2">
    <source>
        <dbReference type="ARBA" id="ARBA00007317"/>
    </source>
</evidence>
<protein>
    <recommendedName>
        <fullName evidence="6">Dihydrolipoamide acetyltransferase component of pyruvate dehydrogenase complex</fullName>
        <ecNumber evidence="6">2.3.1.-</ecNumber>
    </recommendedName>
</protein>
<comment type="similarity">
    <text evidence="2 6">Belongs to the 2-oxoacid dehydrogenase family.</text>
</comment>
<proteinExistence type="inferred from homology"/>
<evidence type="ECO:0000313" key="10">
    <source>
        <dbReference type="EMBL" id="GAA0448614.1"/>
    </source>
</evidence>
<evidence type="ECO:0000259" key="9">
    <source>
        <dbReference type="PROSITE" id="PS51826"/>
    </source>
</evidence>
<dbReference type="Proteomes" id="UP001500909">
    <property type="component" value="Unassembled WGS sequence"/>
</dbReference>
<comment type="cofactor">
    <cofactor evidence="1 6">
        <name>(R)-lipoate</name>
        <dbReference type="ChEBI" id="CHEBI:83088"/>
    </cofactor>
</comment>
<keyword evidence="3 6" id="KW-0808">Transferase</keyword>
<keyword evidence="4 6" id="KW-0450">Lipoyl</keyword>
<comment type="caution">
    <text evidence="10">The sequence shown here is derived from an EMBL/GenBank/DDBJ whole genome shotgun (WGS) entry which is preliminary data.</text>
</comment>
<evidence type="ECO:0000256" key="7">
    <source>
        <dbReference type="SAM" id="MobiDB-lite"/>
    </source>
</evidence>
<feature type="region of interest" description="Disordered" evidence="7">
    <location>
        <begin position="204"/>
        <end position="246"/>
    </location>
</feature>
<keyword evidence="5 6" id="KW-0012">Acyltransferase</keyword>
<dbReference type="Gene3D" id="2.40.50.100">
    <property type="match status" value="1"/>
</dbReference>
<dbReference type="InterPro" id="IPR011053">
    <property type="entry name" value="Single_hybrid_motif"/>
</dbReference>
<evidence type="ECO:0000259" key="8">
    <source>
        <dbReference type="PROSITE" id="PS50968"/>
    </source>
</evidence>
<dbReference type="InterPro" id="IPR001078">
    <property type="entry name" value="2-oxoacid_DH_actylTfrase"/>
</dbReference>